<name>A0A5D8QGW4_9THEO</name>
<reference evidence="1 2" key="1">
    <citation type="submission" date="2019-08" db="EMBL/GenBank/DDBJ databases">
        <title>Calorimonas adulescens gen. nov., sp. nov., an anaerobic thermophilic bacterium from Sakhalin hot spring.</title>
        <authorList>
            <person name="Khomyakova M.A."/>
            <person name="Merkel A.Y."/>
            <person name="Novikov A."/>
            <person name="Bonch-Osmolovskaya E.A."/>
            <person name="Slobodkin A.I."/>
        </authorList>
    </citation>
    <scope>NUCLEOTIDE SEQUENCE [LARGE SCALE GENOMIC DNA]</scope>
    <source>
        <strain evidence="1 2">A05MB</strain>
    </source>
</reference>
<comment type="caution">
    <text evidence="1">The sequence shown here is derived from an EMBL/GenBank/DDBJ whole genome shotgun (WGS) entry which is preliminary data.</text>
</comment>
<evidence type="ECO:0000313" key="2">
    <source>
        <dbReference type="Proteomes" id="UP000322976"/>
    </source>
</evidence>
<sequence length="115" mass="12260">MGAKNMVVSGDYKGKAVSQVRGTAFITTGLFKSINIDKNTVESYEVLDEEHQKSATSAVGRAAVGGLLLGPVGLLAGLSAKTKGAYYIALQFKDGKRSLIEADDKVYKAIMQQLF</sequence>
<dbReference type="AlphaFoldDB" id="A0A5D8QGW4"/>
<protein>
    <submittedName>
        <fullName evidence="1">Uncharacterized protein</fullName>
    </submittedName>
</protein>
<gene>
    <name evidence="1" type="ORF">FWJ32_01485</name>
</gene>
<dbReference type="Proteomes" id="UP000322976">
    <property type="component" value="Unassembled WGS sequence"/>
</dbReference>
<organism evidence="1 2">
    <name type="scientific">Calorimonas adulescens</name>
    <dbReference type="NCBI Taxonomy" id="2606906"/>
    <lineage>
        <taxon>Bacteria</taxon>
        <taxon>Bacillati</taxon>
        <taxon>Bacillota</taxon>
        <taxon>Clostridia</taxon>
        <taxon>Thermoanaerobacterales</taxon>
        <taxon>Thermoanaerobacteraceae</taxon>
        <taxon>Calorimonas</taxon>
    </lineage>
</organism>
<dbReference type="EMBL" id="VTPS01000001">
    <property type="protein sequence ID" value="TZE83577.1"/>
    <property type="molecule type" value="Genomic_DNA"/>
</dbReference>
<dbReference type="RefSeq" id="WP_149544196.1">
    <property type="nucleotide sequence ID" value="NZ_VTPS01000001.1"/>
</dbReference>
<proteinExistence type="predicted"/>
<evidence type="ECO:0000313" key="1">
    <source>
        <dbReference type="EMBL" id="TZE83577.1"/>
    </source>
</evidence>
<keyword evidence="2" id="KW-1185">Reference proteome</keyword>
<accession>A0A5D8QGW4</accession>